<proteinExistence type="predicted"/>
<reference evidence="8" key="1">
    <citation type="journal article" date="2021" name="Antonie Van Leeuwenhoek">
        <title>Draft genome and description of Waterburya agarophytonicola gen. nov. sp. nov. (Pleurocapsales, Cyanobacteria): a seaweed symbiont.</title>
        <authorList>
            <person name="Bonthond G."/>
            <person name="Shalygin S."/>
            <person name="Bayer T."/>
            <person name="Weinberger F."/>
        </authorList>
    </citation>
    <scope>NUCLEOTIDE SEQUENCE</scope>
    <source>
        <strain evidence="8">KI4</strain>
    </source>
</reference>
<feature type="domain" description="Protein kinase" evidence="7">
    <location>
        <begin position="15"/>
        <end position="288"/>
    </location>
</feature>
<accession>A0A964FFX6</accession>
<feature type="compositionally biased region" description="Polar residues" evidence="6">
    <location>
        <begin position="289"/>
        <end position="308"/>
    </location>
</feature>
<dbReference type="SUPFAM" id="SSF56112">
    <property type="entry name" value="Protein kinase-like (PK-like)"/>
    <property type="match status" value="1"/>
</dbReference>
<dbReference type="InterPro" id="IPR011009">
    <property type="entry name" value="Kinase-like_dom_sf"/>
</dbReference>
<name>A0A964FFX6_9CYAN</name>
<gene>
    <name evidence="8" type="ORF">I4641_10475</name>
</gene>
<dbReference type="Gene3D" id="3.30.200.20">
    <property type="entry name" value="Phosphorylase Kinase, domain 1"/>
    <property type="match status" value="1"/>
</dbReference>
<keyword evidence="4 5" id="KW-0067">ATP-binding</keyword>
<dbReference type="RefSeq" id="WP_229640465.1">
    <property type="nucleotide sequence ID" value="NZ_JADWDC010000021.1"/>
</dbReference>
<keyword evidence="2 5" id="KW-0547">Nucleotide-binding</keyword>
<evidence type="ECO:0000256" key="6">
    <source>
        <dbReference type="SAM" id="MobiDB-lite"/>
    </source>
</evidence>
<dbReference type="InterPro" id="IPR008271">
    <property type="entry name" value="Ser/Thr_kinase_AS"/>
</dbReference>
<comment type="caution">
    <text evidence="8">The sequence shown here is derived from an EMBL/GenBank/DDBJ whole genome shotgun (WGS) entry which is preliminary data.</text>
</comment>
<dbReference type="InterPro" id="IPR000719">
    <property type="entry name" value="Prot_kinase_dom"/>
</dbReference>
<dbReference type="PANTHER" id="PTHR43289">
    <property type="entry name" value="MITOGEN-ACTIVATED PROTEIN KINASE KINASE KINASE 20-RELATED"/>
    <property type="match status" value="1"/>
</dbReference>
<dbReference type="GO" id="GO:0005524">
    <property type="term" value="F:ATP binding"/>
    <property type="evidence" value="ECO:0007669"/>
    <property type="project" value="UniProtKB-UniRule"/>
</dbReference>
<dbReference type="AlphaFoldDB" id="A0A964FFX6"/>
<keyword evidence="3 8" id="KW-0418">Kinase</keyword>
<protein>
    <submittedName>
        <fullName evidence="8">Protein kinase</fullName>
    </submittedName>
</protein>
<sequence length="519" mass="58528">MNQDTNNGRLLANRYELCDLVGEGAMGRVYRAKDTVLGGVTVAVKFLSQALLNDNMRDRFEREATISALLGEKSIHVVRVKDYGVDEHNAPFYVMEFLSGESINELICHKPIALPRFLTLIRHVCLGLESAHQGIYFNGELSHIIHRDIKPSNIIVIQDPTLGEAAKILDFGIAKLVQASANQTQSFMGTLAYCSPEQMEGKELDNRSDIYSLGVMMYEMLTMDMPLLPQNSSFGGWYQAHHNFKPEPFSERLGLPRDLQDLVFGCLAKEREDRPQTVREILDTLQLFDSTSQNNSDQPNQNGSSPQKEQLDLPYDTTGHGLNFENKTIHAESSTTDICLQIPWPANKPLRKIVFPRLIETNLGDVPVLSVMLDPEGVENRISSKRYNQFLYLSHPHPTLLWATILYNDEYGAKWLPCYLDLKSNKGQQITRALAEEGKYRVLLYALNEPGQCQHILNSVISDRYCKMLGQWANISQVTKSVGDIKIAKSVLSQELEKLKDKIVTKVKKSNLTDVNAGR</sequence>
<organism evidence="8 9">
    <name type="scientific">Waterburya agarophytonicola KI4</name>
    <dbReference type="NCBI Taxonomy" id="2874699"/>
    <lineage>
        <taxon>Bacteria</taxon>
        <taxon>Bacillati</taxon>
        <taxon>Cyanobacteriota</taxon>
        <taxon>Cyanophyceae</taxon>
        <taxon>Pleurocapsales</taxon>
        <taxon>Hyellaceae</taxon>
        <taxon>Waterburya</taxon>
        <taxon>Waterburya agarophytonicola</taxon>
    </lineage>
</organism>
<dbReference type="PANTHER" id="PTHR43289:SF34">
    <property type="entry name" value="SERINE_THREONINE-PROTEIN KINASE YBDM-RELATED"/>
    <property type="match status" value="1"/>
</dbReference>
<dbReference type="EMBL" id="JADWDC010000021">
    <property type="protein sequence ID" value="MCC0177401.1"/>
    <property type="molecule type" value="Genomic_DNA"/>
</dbReference>
<evidence type="ECO:0000313" key="8">
    <source>
        <dbReference type="EMBL" id="MCC0177401.1"/>
    </source>
</evidence>
<feature type="region of interest" description="Disordered" evidence="6">
    <location>
        <begin position="289"/>
        <end position="317"/>
    </location>
</feature>
<dbReference type="InterPro" id="IPR017441">
    <property type="entry name" value="Protein_kinase_ATP_BS"/>
</dbReference>
<evidence type="ECO:0000256" key="1">
    <source>
        <dbReference type="ARBA" id="ARBA00022679"/>
    </source>
</evidence>
<feature type="binding site" evidence="5">
    <location>
        <position position="45"/>
    </location>
    <ligand>
        <name>ATP</name>
        <dbReference type="ChEBI" id="CHEBI:30616"/>
    </ligand>
</feature>
<dbReference type="SMART" id="SM00220">
    <property type="entry name" value="S_TKc"/>
    <property type="match status" value="1"/>
</dbReference>
<dbReference type="CDD" id="cd14014">
    <property type="entry name" value="STKc_PknB_like"/>
    <property type="match status" value="1"/>
</dbReference>
<keyword evidence="1" id="KW-0808">Transferase</keyword>
<dbReference type="Gene3D" id="1.10.510.10">
    <property type="entry name" value="Transferase(Phosphotransferase) domain 1"/>
    <property type="match status" value="1"/>
</dbReference>
<dbReference type="GO" id="GO:0004674">
    <property type="term" value="F:protein serine/threonine kinase activity"/>
    <property type="evidence" value="ECO:0007669"/>
    <property type="project" value="TreeGrafter"/>
</dbReference>
<evidence type="ECO:0000256" key="3">
    <source>
        <dbReference type="ARBA" id="ARBA00022777"/>
    </source>
</evidence>
<dbReference type="PROSITE" id="PS00108">
    <property type="entry name" value="PROTEIN_KINASE_ST"/>
    <property type="match status" value="1"/>
</dbReference>
<evidence type="ECO:0000256" key="5">
    <source>
        <dbReference type="PROSITE-ProRule" id="PRU10141"/>
    </source>
</evidence>
<evidence type="ECO:0000313" key="9">
    <source>
        <dbReference type="Proteomes" id="UP000729733"/>
    </source>
</evidence>
<evidence type="ECO:0000259" key="7">
    <source>
        <dbReference type="PROSITE" id="PS50011"/>
    </source>
</evidence>
<dbReference type="PROSITE" id="PS00107">
    <property type="entry name" value="PROTEIN_KINASE_ATP"/>
    <property type="match status" value="1"/>
</dbReference>
<dbReference type="Proteomes" id="UP000729733">
    <property type="component" value="Unassembled WGS sequence"/>
</dbReference>
<evidence type="ECO:0000256" key="2">
    <source>
        <dbReference type="ARBA" id="ARBA00022741"/>
    </source>
</evidence>
<dbReference type="Pfam" id="PF00069">
    <property type="entry name" value="Pkinase"/>
    <property type="match status" value="1"/>
</dbReference>
<keyword evidence="9" id="KW-1185">Reference proteome</keyword>
<dbReference type="PROSITE" id="PS50011">
    <property type="entry name" value="PROTEIN_KINASE_DOM"/>
    <property type="match status" value="1"/>
</dbReference>
<evidence type="ECO:0000256" key="4">
    <source>
        <dbReference type="ARBA" id="ARBA00022840"/>
    </source>
</evidence>